<organism evidence="1 2">
    <name type="scientific">Streptococcus porcinus</name>
    <dbReference type="NCBI Taxonomy" id="1340"/>
    <lineage>
        <taxon>Bacteria</taxon>
        <taxon>Bacillati</taxon>
        <taxon>Bacillota</taxon>
        <taxon>Bacilli</taxon>
        <taxon>Lactobacillales</taxon>
        <taxon>Streptococcaceae</taxon>
        <taxon>Streptococcus</taxon>
    </lineage>
</organism>
<dbReference type="AlphaFoldDB" id="A0A7V9WSF0"/>
<reference evidence="1 2" key="1">
    <citation type="submission" date="2020-07" db="EMBL/GenBank/DDBJ databases">
        <title>Molecular and genomic characterization of Streptococcus porcinus isolated from diseased swine in Brazil.</title>
        <authorList>
            <person name="Moreno L.Z."/>
            <person name="Matajira C.E.C."/>
            <person name="Poor A.P."/>
            <person name="Dutra M.C."/>
            <person name="Moreno A.M."/>
        </authorList>
    </citation>
    <scope>NUCLEOTIDE SEQUENCE [LARGE SCALE GENOMIC DNA]</scope>
    <source>
        <strain evidence="1 2">SP0816-2</strain>
    </source>
</reference>
<proteinExistence type="predicted"/>
<dbReference type="EMBL" id="JACEGE010000020">
    <property type="protein sequence ID" value="MBA2796239.1"/>
    <property type="molecule type" value="Genomic_DNA"/>
</dbReference>
<evidence type="ECO:0000313" key="2">
    <source>
        <dbReference type="Proteomes" id="UP000524462"/>
    </source>
</evidence>
<evidence type="ECO:0000313" key="1">
    <source>
        <dbReference type="EMBL" id="MBA2796239.1"/>
    </source>
</evidence>
<protein>
    <submittedName>
        <fullName evidence="1">Uncharacterized protein</fullName>
    </submittedName>
</protein>
<name>A0A7V9WSF0_STRPO</name>
<dbReference type="Proteomes" id="UP000524462">
    <property type="component" value="Unassembled WGS sequence"/>
</dbReference>
<sequence>MYKEDEFNYFVSTRNNLELVIDSLVLMIPDREFYYPEIQTGEFRDYQKDIYDLIKIGYVGVYEIQKDYENKLKELANFKRKLLKFGLLMQPLDKQKEIVMNLASQYRLHKRLLKQRENFRGDERD</sequence>
<accession>A0A7V9WSF0</accession>
<comment type="caution">
    <text evidence="1">The sequence shown here is derived from an EMBL/GenBank/DDBJ whole genome shotgun (WGS) entry which is preliminary data.</text>
</comment>
<gene>
    <name evidence="1" type="ORF">H1B29_07070</name>
</gene>
<dbReference type="RefSeq" id="WP_181460229.1">
    <property type="nucleotide sequence ID" value="NZ_JACEGE010000020.1"/>
</dbReference>